<dbReference type="InParanoid" id="A0A152A0X1"/>
<comment type="caution">
    <text evidence="1">The sequence shown here is derived from an EMBL/GenBank/DDBJ whole genome shotgun (WGS) entry which is preliminary data.</text>
</comment>
<dbReference type="Proteomes" id="UP000076078">
    <property type="component" value="Unassembled WGS sequence"/>
</dbReference>
<accession>A0A152A0X1</accession>
<dbReference type="AlphaFoldDB" id="A0A152A0X1"/>
<evidence type="ECO:0000313" key="1">
    <source>
        <dbReference type="EMBL" id="KYQ99848.1"/>
    </source>
</evidence>
<dbReference type="EMBL" id="LODT01000020">
    <property type="protein sequence ID" value="KYQ99848.1"/>
    <property type="molecule type" value="Genomic_DNA"/>
</dbReference>
<organism evidence="1 2">
    <name type="scientific">Tieghemostelium lacteum</name>
    <name type="common">Slime mold</name>
    <name type="synonym">Dictyostelium lacteum</name>
    <dbReference type="NCBI Taxonomy" id="361077"/>
    <lineage>
        <taxon>Eukaryota</taxon>
        <taxon>Amoebozoa</taxon>
        <taxon>Evosea</taxon>
        <taxon>Eumycetozoa</taxon>
        <taxon>Dictyostelia</taxon>
        <taxon>Dictyosteliales</taxon>
        <taxon>Raperosteliaceae</taxon>
        <taxon>Tieghemostelium</taxon>
    </lineage>
</organism>
<reference evidence="1 2" key="1">
    <citation type="submission" date="2015-12" db="EMBL/GenBank/DDBJ databases">
        <title>Dictyostelia acquired genes for synthesis and detection of signals that induce cell-type specialization by lateral gene transfer from prokaryotes.</title>
        <authorList>
            <person name="Gloeckner G."/>
            <person name="Schaap P."/>
        </authorList>
    </citation>
    <scope>NUCLEOTIDE SEQUENCE [LARGE SCALE GENOMIC DNA]</scope>
    <source>
        <strain evidence="1 2">TK</strain>
    </source>
</reference>
<name>A0A152A0X1_TIELA</name>
<evidence type="ECO:0000313" key="2">
    <source>
        <dbReference type="Proteomes" id="UP000076078"/>
    </source>
</evidence>
<proteinExistence type="predicted"/>
<gene>
    <name evidence="1" type="ORF">DLAC_03800</name>
</gene>
<keyword evidence="2" id="KW-1185">Reference proteome</keyword>
<sequence>MALYKICNNMDVYELSDQIVDDIISLYDSHLQMDLPTLDFLGLTKVHNKVLMKNIHFLQTQLKSNEKRIDKIILKLKLQGGKEMGSLVTALKNLSISNGDSEVPKIQKKNTQPLKSKNNYKYNLYNLNNQNKQNNQNNQNNYLYQIYEFKETTTYTNNNQQLQVIDDKIKKQLQFTKDVENCIPKMVQFKENMVLIPEYYSHLNATSIKLESILKNMRDGLKESNELVRDAIFSNASYLVDSMQLETKIVVDQFDSPNSTLVESFYKEMGFYINHFLNRDKFLDSFINFECRDELFSLKHSLRSRLLAVYDELELLIGKFKASKDPIIKLQSIISKLNCIGLREICMDFYSLTLQDFYWEYLKFVEDYLPEGLRERITTQEDKEWIEGVDKFIVGLVRGDFVKDPHLESIMDNIKEEILVKVCMFNLDDAIEDFVNQCKPNMNVLDEMFFNGELEDDQAMENYDLLCKSLKSIKILLERAKGFNSALQIQSLLVNEFENLKQQSLSTLNWLSNYLNGNYSNYNFQDEDEPEIRMEVD</sequence>
<protein>
    <submittedName>
        <fullName evidence="1">Uncharacterized protein</fullName>
    </submittedName>
</protein>